<name>A0A085LJT1_9BILA</name>
<protein>
    <recommendedName>
        <fullName evidence="4">Secreted protein</fullName>
    </recommendedName>
</protein>
<evidence type="ECO:0008006" key="4">
    <source>
        <dbReference type="Google" id="ProtNLM"/>
    </source>
</evidence>
<evidence type="ECO:0000313" key="2">
    <source>
        <dbReference type="EMBL" id="KFD45227.1"/>
    </source>
</evidence>
<evidence type="ECO:0000256" key="1">
    <source>
        <dbReference type="SAM" id="SignalP"/>
    </source>
</evidence>
<organism evidence="2 3">
    <name type="scientific">Trichuris suis</name>
    <name type="common">pig whipworm</name>
    <dbReference type="NCBI Taxonomy" id="68888"/>
    <lineage>
        <taxon>Eukaryota</taxon>
        <taxon>Metazoa</taxon>
        <taxon>Ecdysozoa</taxon>
        <taxon>Nematoda</taxon>
        <taxon>Enoplea</taxon>
        <taxon>Dorylaimia</taxon>
        <taxon>Trichinellida</taxon>
        <taxon>Trichuridae</taxon>
        <taxon>Trichuris</taxon>
    </lineage>
</organism>
<dbReference type="Proteomes" id="UP000030764">
    <property type="component" value="Unassembled WGS sequence"/>
</dbReference>
<sequence>MHTACAELHCLCMRLLTVANILVHPAMQINVTNDHPFSLMPNVICLFVFFRQSIKHKSSWSSVIFGDSVGKQRWCRVCLLFKRDKACSVLKATKLHGRRGLHISPSSFYPLPVFALVFANYSRLGRFQ</sequence>
<evidence type="ECO:0000313" key="3">
    <source>
        <dbReference type="Proteomes" id="UP000030764"/>
    </source>
</evidence>
<accession>A0A085LJT1</accession>
<dbReference type="AlphaFoldDB" id="A0A085LJT1"/>
<reference evidence="2 3" key="1">
    <citation type="journal article" date="2014" name="Nat. Genet.">
        <title>Genome and transcriptome of the porcine whipworm Trichuris suis.</title>
        <authorList>
            <person name="Jex A.R."/>
            <person name="Nejsum P."/>
            <person name="Schwarz E.M."/>
            <person name="Hu L."/>
            <person name="Young N.D."/>
            <person name="Hall R.S."/>
            <person name="Korhonen P.K."/>
            <person name="Liao S."/>
            <person name="Thamsborg S."/>
            <person name="Xia J."/>
            <person name="Xu P."/>
            <person name="Wang S."/>
            <person name="Scheerlinck J.P."/>
            <person name="Hofmann A."/>
            <person name="Sternberg P.W."/>
            <person name="Wang J."/>
            <person name="Gasser R.B."/>
        </authorList>
    </citation>
    <scope>NUCLEOTIDE SEQUENCE [LARGE SCALE GENOMIC DNA]</scope>
    <source>
        <strain evidence="2">DCEP-RM93M</strain>
    </source>
</reference>
<gene>
    <name evidence="2" type="ORF">M513_13896</name>
</gene>
<keyword evidence="1" id="KW-0732">Signal</keyword>
<keyword evidence="3" id="KW-1185">Reference proteome</keyword>
<proteinExistence type="predicted"/>
<feature type="chain" id="PRO_5001794589" description="Secreted protein" evidence="1">
    <location>
        <begin position="29"/>
        <end position="128"/>
    </location>
</feature>
<feature type="signal peptide" evidence="1">
    <location>
        <begin position="1"/>
        <end position="28"/>
    </location>
</feature>
<dbReference type="EMBL" id="KL363626">
    <property type="protein sequence ID" value="KFD45227.1"/>
    <property type="molecule type" value="Genomic_DNA"/>
</dbReference>